<keyword evidence="1" id="KW-0328">Glycosyltransferase</keyword>
<dbReference type="PANTHER" id="PTHR30160">
    <property type="entry name" value="TETRAACYLDISACCHARIDE 4'-KINASE-RELATED"/>
    <property type="match status" value="1"/>
</dbReference>
<dbReference type="Pfam" id="PF01075">
    <property type="entry name" value="Glyco_transf_9"/>
    <property type="match status" value="1"/>
</dbReference>
<organism evidence="3 4">
    <name type="scientific">Candidatus Giovannonibacteria bacterium RIFCSPHIGHO2_12_FULL_43_15</name>
    <dbReference type="NCBI Taxonomy" id="1798341"/>
    <lineage>
        <taxon>Bacteria</taxon>
        <taxon>Candidatus Giovannoniibacteriota</taxon>
    </lineage>
</organism>
<dbReference type="CDD" id="cd03789">
    <property type="entry name" value="GT9_LPS_heptosyltransferase"/>
    <property type="match status" value="1"/>
</dbReference>
<comment type="caution">
    <text evidence="3">The sequence shown here is derived from an EMBL/GenBank/DDBJ whole genome shotgun (WGS) entry which is preliminary data.</text>
</comment>
<dbReference type="Gene3D" id="3.40.50.2000">
    <property type="entry name" value="Glycogen Phosphorylase B"/>
    <property type="match status" value="2"/>
</dbReference>
<dbReference type="GO" id="GO:0005829">
    <property type="term" value="C:cytosol"/>
    <property type="evidence" value="ECO:0007669"/>
    <property type="project" value="TreeGrafter"/>
</dbReference>
<evidence type="ECO:0000313" key="4">
    <source>
        <dbReference type="Proteomes" id="UP000177723"/>
    </source>
</evidence>
<dbReference type="EMBL" id="MFHT01000026">
    <property type="protein sequence ID" value="OGF77246.1"/>
    <property type="molecule type" value="Genomic_DNA"/>
</dbReference>
<dbReference type="GO" id="GO:0009244">
    <property type="term" value="P:lipopolysaccharide core region biosynthetic process"/>
    <property type="evidence" value="ECO:0007669"/>
    <property type="project" value="TreeGrafter"/>
</dbReference>
<dbReference type="PANTHER" id="PTHR30160:SF7">
    <property type="entry name" value="ADP-HEPTOSE--LPS HEPTOSYLTRANSFERASE 2"/>
    <property type="match status" value="1"/>
</dbReference>
<protein>
    <recommendedName>
        <fullName evidence="5">Glycosyl transferase family 9</fullName>
    </recommendedName>
</protein>
<dbReference type="InterPro" id="IPR051199">
    <property type="entry name" value="LPS_LOS_Heptosyltrfase"/>
</dbReference>
<evidence type="ECO:0000313" key="3">
    <source>
        <dbReference type="EMBL" id="OGF77246.1"/>
    </source>
</evidence>
<gene>
    <name evidence="3" type="ORF">A3F23_01190</name>
</gene>
<name>A0A1F5WNL4_9BACT</name>
<dbReference type="SUPFAM" id="SSF53756">
    <property type="entry name" value="UDP-Glycosyltransferase/glycogen phosphorylase"/>
    <property type="match status" value="1"/>
</dbReference>
<dbReference type="GO" id="GO:0008713">
    <property type="term" value="F:ADP-heptose-lipopolysaccharide heptosyltransferase activity"/>
    <property type="evidence" value="ECO:0007669"/>
    <property type="project" value="TreeGrafter"/>
</dbReference>
<evidence type="ECO:0000256" key="1">
    <source>
        <dbReference type="ARBA" id="ARBA00022676"/>
    </source>
</evidence>
<dbReference type="Proteomes" id="UP000177723">
    <property type="component" value="Unassembled WGS sequence"/>
</dbReference>
<accession>A0A1F5WNL4</accession>
<evidence type="ECO:0008006" key="5">
    <source>
        <dbReference type="Google" id="ProtNLM"/>
    </source>
</evidence>
<dbReference type="AlphaFoldDB" id="A0A1F5WNL4"/>
<sequence>MIRCYFRFRKKGRANRRSNYPKKVLFVQLAKLGDMVCTTPVFRTFKEKYPEAKLFVLGDAVNKELLANNTDVSSYIIWAKNFKETLRTIKHEKFDFALLAGPSPETLALLYLSGIPHIVAPTLEGGYSPLSTRAYRFLTNFVDTRLHKVGNYAPREYLRLLEAIDIHSENTRKNLSYSQYGREKAIEFYKKNNINIGSDFIVGIFPSTGYKIKLWGRDKFARVAEWLWVNYKAKIVLIGSESDRKEVEEFLMSVHREIDLVNAFNVFNLDELKAAISMMSLFISVDSGPIYIAEAFGVPTVDIVGPMNDLDQPPRGSKNRIVKAERRAPAITVLNTRDIDVKEALRQSEAITAEMVIKEIEKIL</sequence>
<dbReference type="InterPro" id="IPR002201">
    <property type="entry name" value="Glyco_trans_9"/>
</dbReference>
<keyword evidence="2" id="KW-0808">Transferase</keyword>
<reference evidence="3 4" key="1">
    <citation type="journal article" date="2016" name="Nat. Commun.">
        <title>Thousands of microbial genomes shed light on interconnected biogeochemical processes in an aquifer system.</title>
        <authorList>
            <person name="Anantharaman K."/>
            <person name="Brown C.T."/>
            <person name="Hug L.A."/>
            <person name="Sharon I."/>
            <person name="Castelle C.J."/>
            <person name="Probst A.J."/>
            <person name="Thomas B.C."/>
            <person name="Singh A."/>
            <person name="Wilkins M.J."/>
            <person name="Karaoz U."/>
            <person name="Brodie E.L."/>
            <person name="Williams K.H."/>
            <person name="Hubbard S.S."/>
            <person name="Banfield J.F."/>
        </authorList>
    </citation>
    <scope>NUCLEOTIDE SEQUENCE [LARGE SCALE GENOMIC DNA]</scope>
</reference>
<evidence type="ECO:0000256" key="2">
    <source>
        <dbReference type="ARBA" id="ARBA00022679"/>
    </source>
</evidence>
<proteinExistence type="predicted"/>